<dbReference type="SFLD" id="SFLDG01067">
    <property type="entry name" value="SPASM/twitch_domain_containing"/>
    <property type="match status" value="1"/>
</dbReference>
<evidence type="ECO:0000313" key="6">
    <source>
        <dbReference type="EMBL" id="WIW71090.1"/>
    </source>
</evidence>
<organism evidence="6 7">
    <name type="scientific">Selenobaculum gibii</name>
    <dbReference type="NCBI Taxonomy" id="3054208"/>
    <lineage>
        <taxon>Bacteria</taxon>
        <taxon>Bacillati</taxon>
        <taxon>Bacillota</taxon>
        <taxon>Negativicutes</taxon>
        <taxon>Selenomonadales</taxon>
        <taxon>Selenomonadaceae</taxon>
        <taxon>Selenobaculum</taxon>
    </lineage>
</organism>
<dbReference type="Gene3D" id="3.20.20.70">
    <property type="entry name" value="Aldolase class I"/>
    <property type="match status" value="1"/>
</dbReference>
<keyword evidence="1" id="KW-0949">S-adenosyl-L-methionine</keyword>
<dbReference type="Proteomes" id="UP001243623">
    <property type="component" value="Chromosome"/>
</dbReference>
<dbReference type="InterPro" id="IPR050377">
    <property type="entry name" value="Radical_SAM_PqqE_MftC-like"/>
</dbReference>
<feature type="domain" description="Radical SAM core" evidence="5">
    <location>
        <begin position="38"/>
        <end position="270"/>
    </location>
</feature>
<dbReference type="AlphaFoldDB" id="A0A9Y2EU41"/>
<dbReference type="EMBL" id="CP120678">
    <property type="protein sequence ID" value="WIW71090.1"/>
    <property type="molecule type" value="Genomic_DNA"/>
</dbReference>
<sequence>MTFKVKNHLKKHPKVYKVLQLINFVLRSKWFPKSFKKNRYPEILQFPITNRCNAKCVMCNVHQLSSKKEMNLEEFKKVINDDVFKDIRTVGINGGEPFLKPDLIMFIEEILKMEKIESLNIISNGFLTNFILTQIEAIYLKCKEKNVHFHISISLDGYGQIHDKVRGVNQSFEKTLMTIQEIAKNSTKYCDTYDIGCTIVKQNVDYLVELDSFAARKGFKIKYRLGIENNRLNNQELKDKYSVIDDPHFKQSSAEFLFSMIFKAETIYEKFKYYSLFSFLSHSSKRKLGCDWKEKGITLDGEGNIYYCAVKSPCLANLKERRGKEVLFSSKAVKEKKKIMDLYCENCIHDYYGTPDLKNVLRFLKFIYQNKMWIKKYRR</sequence>
<protein>
    <submittedName>
        <fullName evidence="6">Radical SAM protein</fullName>
    </submittedName>
</protein>
<dbReference type="RefSeq" id="WP_147666885.1">
    <property type="nucleotide sequence ID" value="NZ_CP120678.1"/>
</dbReference>
<evidence type="ECO:0000256" key="2">
    <source>
        <dbReference type="ARBA" id="ARBA00022723"/>
    </source>
</evidence>
<evidence type="ECO:0000313" key="7">
    <source>
        <dbReference type="Proteomes" id="UP001243623"/>
    </source>
</evidence>
<dbReference type="InterPro" id="IPR013785">
    <property type="entry name" value="Aldolase_TIM"/>
</dbReference>
<evidence type="ECO:0000256" key="1">
    <source>
        <dbReference type="ARBA" id="ARBA00022691"/>
    </source>
</evidence>
<dbReference type="SFLD" id="SFLDS00029">
    <property type="entry name" value="Radical_SAM"/>
    <property type="match status" value="1"/>
</dbReference>
<dbReference type="InterPro" id="IPR007197">
    <property type="entry name" value="rSAM"/>
</dbReference>
<dbReference type="GO" id="GO:0003824">
    <property type="term" value="F:catalytic activity"/>
    <property type="evidence" value="ECO:0007669"/>
    <property type="project" value="InterPro"/>
</dbReference>
<keyword evidence="7" id="KW-1185">Reference proteome</keyword>
<keyword evidence="3" id="KW-0408">Iron</keyword>
<dbReference type="GO" id="GO:0046872">
    <property type="term" value="F:metal ion binding"/>
    <property type="evidence" value="ECO:0007669"/>
    <property type="project" value="UniProtKB-KW"/>
</dbReference>
<accession>A0A9Y2EU41</accession>
<dbReference type="PANTHER" id="PTHR11228">
    <property type="entry name" value="RADICAL SAM DOMAIN PROTEIN"/>
    <property type="match status" value="1"/>
</dbReference>
<evidence type="ECO:0000259" key="5">
    <source>
        <dbReference type="PROSITE" id="PS51918"/>
    </source>
</evidence>
<name>A0A9Y2EU41_9FIRM</name>
<dbReference type="PROSITE" id="PS51918">
    <property type="entry name" value="RADICAL_SAM"/>
    <property type="match status" value="1"/>
</dbReference>
<dbReference type="InterPro" id="IPR058240">
    <property type="entry name" value="rSAM_sf"/>
</dbReference>
<gene>
    <name evidence="6" type="ORF">P3F81_01825</name>
</gene>
<keyword evidence="4" id="KW-0411">Iron-sulfur</keyword>
<dbReference type="PANTHER" id="PTHR11228:SF7">
    <property type="entry name" value="PQQA PEPTIDE CYCLASE"/>
    <property type="match status" value="1"/>
</dbReference>
<dbReference type="Pfam" id="PF04055">
    <property type="entry name" value="Radical_SAM"/>
    <property type="match status" value="1"/>
</dbReference>
<reference evidence="6" key="1">
    <citation type="submission" date="2023-03" db="EMBL/GenBank/DDBJ databases">
        <title>Selenobaculum gbiensis gen. nov. sp. nov., a new bacterium isolated from the gut microbiota of IBD patient.</title>
        <authorList>
            <person name="Yeo S."/>
            <person name="Park H."/>
            <person name="Huh C.S."/>
        </authorList>
    </citation>
    <scope>NUCLEOTIDE SEQUENCE</scope>
    <source>
        <strain evidence="6">ICN-92133</strain>
    </source>
</reference>
<evidence type="ECO:0000256" key="3">
    <source>
        <dbReference type="ARBA" id="ARBA00023004"/>
    </source>
</evidence>
<dbReference type="KEGG" id="sgbi:P3F81_01825"/>
<dbReference type="SUPFAM" id="SSF102114">
    <property type="entry name" value="Radical SAM enzymes"/>
    <property type="match status" value="1"/>
</dbReference>
<dbReference type="CDD" id="cd01335">
    <property type="entry name" value="Radical_SAM"/>
    <property type="match status" value="1"/>
</dbReference>
<evidence type="ECO:0000256" key="4">
    <source>
        <dbReference type="ARBA" id="ARBA00023014"/>
    </source>
</evidence>
<dbReference type="GO" id="GO:0051536">
    <property type="term" value="F:iron-sulfur cluster binding"/>
    <property type="evidence" value="ECO:0007669"/>
    <property type="project" value="UniProtKB-KW"/>
</dbReference>
<keyword evidence="2" id="KW-0479">Metal-binding</keyword>
<proteinExistence type="predicted"/>